<comment type="caution">
    <text evidence="2">The sequence shown here is derived from an EMBL/GenBank/DDBJ whole genome shotgun (WGS) entry which is preliminary data.</text>
</comment>
<proteinExistence type="predicted"/>
<feature type="region of interest" description="Disordered" evidence="1">
    <location>
        <begin position="125"/>
        <end position="168"/>
    </location>
</feature>
<accession>A0A4Y7TDW9</accession>
<reference evidence="2 3" key="1">
    <citation type="journal article" date="2019" name="Nat. Ecol. Evol.">
        <title>Megaphylogeny resolves global patterns of mushroom evolution.</title>
        <authorList>
            <person name="Varga T."/>
            <person name="Krizsan K."/>
            <person name="Foldi C."/>
            <person name="Dima B."/>
            <person name="Sanchez-Garcia M."/>
            <person name="Sanchez-Ramirez S."/>
            <person name="Szollosi G.J."/>
            <person name="Szarkandi J.G."/>
            <person name="Papp V."/>
            <person name="Albert L."/>
            <person name="Andreopoulos W."/>
            <person name="Angelini C."/>
            <person name="Antonin V."/>
            <person name="Barry K.W."/>
            <person name="Bougher N.L."/>
            <person name="Buchanan P."/>
            <person name="Buyck B."/>
            <person name="Bense V."/>
            <person name="Catcheside P."/>
            <person name="Chovatia M."/>
            <person name="Cooper J."/>
            <person name="Damon W."/>
            <person name="Desjardin D."/>
            <person name="Finy P."/>
            <person name="Geml J."/>
            <person name="Haridas S."/>
            <person name="Hughes K."/>
            <person name="Justo A."/>
            <person name="Karasinski D."/>
            <person name="Kautmanova I."/>
            <person name="Kiss B."/>
            <person name="Kocsube S."/>
            <person name="Kotiranta H."/>
            <person name="LaButti K.M."/>
            <person name="Lechner B.E."/>
            <person name="Liimatainen K."/>
            <person name="Lipzen A."/>
            <person name="Lukacs Z."/>
            <person name="Mihaltcheva S."/>
            <person name="Morgado L.N."/>
            <person name="Niskanen T."/>
            <person name="Noordeloos M.E."/>
            <person name="Ohm R.A."/>
            <person name="Ortiz-Santana B."/>
            <person name="Ovrebo C."/>
            <person name="Racz N."/>
            <person name="Riley R."/>
            <person name="Savchenko A."/>
            <person name="Shiryaev A."/>
            <person name="Soop K."/>
            <person name="Spirin V."/>
            <person name="Szebenyi C."/>
            <person name="Tomsovsky M."/>
            <person name="Tulloss R.E."/>
            <person name="Uehling J."/>
            <person name="Grigoriev I.V."/>
            <person name="Vagvolgyi C."/>
            <person name="Papp T."/>
            <person name="Martin F.M."/>
            <person name="Miettinen O."/>
            <person name="Hibbett D.S."/>
            <person name="Nagy L.G."/>
        </authorList>
    </citation>
    <scope>NUCLEOTIDE SEQUENCE [LARGE SCALE GENOMIC DNA]</scope>
    <source>
        <strain evidence="2 3">FP101781</strain>
    </source>
</reference>
<protein>
    <submittedName>
        <fullName evidence="2">Uncharacterized protein</fullName>
    </submittedName>
</protein>
<sequence length="168" mass="19281">MDGTPRIPQRHIRTSAARVQANNHPSAQLRMAMERFPPQTDIYVWHANGDGCDWYEGEVISLRERNGRGWSVIFVRWRPTRGDLQRLGDGIYEDRLQDVVSEEDYARRYPEEFLNASSELGRHLDFNVPSTSDDQASNGRSARRKKTYTTMTTGGKPPPKQPQKPRAP</sequence>
<organism evidence="2 3">
    <name type="scientific">Coprinellus micaceus</name>
    <name type="common">Glistening ink-cap mushroom</name>
    <name type="synonym">Coprinus micaceus</name>
    <dbReference type="NCBI Taxonomy" id="71717"/>
    <lineage>
        <taxon>Eukaryota</taxon>
        <taxon>Fungi</taxon>
        <taxon>Dikarya</taxon>
        <taxon>Basidiomycota</taxon>
        <taxon>Agaricomycotina</taxon>
        <taxon>Agaricomycetes</taxon>
        <taxon>Agaricomycetidae</taxon>
        <taxon>Agaricales</taxon>
        <taxon>Agaricineae</taxon>
        <taxon>Psathyrellaceae</taxon>
        <taxon>Coprinellus</taxon>
    </lineage>
</organism>
<evidence type="ECO:0000313" key="3">
    <source>
        <dbReference type="Proteomes" id="UP000298030"/>
    </source>
</evidence>
<dbReference type="EMBL" id="QPFP01000018">
    <property type="protein sequence ID" value="TEB31762.1"/>
    <property type="molecule type" value="Genomic_DNA"/>
</dbReference>
<keyword evidence="3" id="KW-1185">Reference proteome</keyword>
<evidence type="ECO:0000313" key="2">
    <source>
        <dbReference type="EMBL" id="TEB31762.1"/>
    </source>
</evidence>
<dbReference type="AlphaFoldDB" id="A0A4Y7TDW9"/>
<name>A0A4Y7TDW9_COPMI</name>
<evidence type="ECO:0000256" key="1">
    <source>
        <dbReference type="SAM" id="MobiDB-lite"/>
    </source>
</evidence>
<gene>
    <name evidence="2" type="ORF">FA13DRAFT_1709663</name>
</gene>
<dbReference type="Proteomes" id="UP000298030">
    <property type="component" value="Unassembled WGS sequence"/>
</dbReference>
<feature type="compositionally biased region" description="Polar residues" evidence="1">
    <location>
        <begin position="128"/>
        <end position="140"/>
    </location>
</feature>